<dbReference type="OrthoDB" id="741665at2759"/>
<dbReference type="EMBL" id="LWDX02041684">
    <property type="protein sequence ID" value="OEL23757.1"/>
    <property type="molecule type" value="Genomic_DNA"/>
</dbReference>
<dbReference type="InterPro" id="IPR011990">
    <property type="entry name" value="TPR-like_helical_dom_sf"/>
</dbReference>
<dbReference type="GO" id="GO:0003723">
    <property type="term" value="F:RNA binding"/>
    <property type="evidence" value="ECO:0007669"/>
    <property type="project" value="InterPro"/>
</dbReference>
<dbReference type="PANTHER" id="PTHR47926:SF344">
    <property type="entry name" value="OS07G0636900 PROTEIN"/>
    <property type="match status" value="1"/>
</dbReference>
<dbReference type="PANTHER" id="PTHR47926">
    <property type="entry name" value="PENTATRICOPEPTIDE REPEAT-CONTAINING PROTEIN"/>
    <property type="match status" value="1"/>
</dbReference>
<feature type="repeat" description="PPR" evidence="3">
    <location>
        <begin position="32"/>
        <end position="66"/>
    </location>
</feature>
<evidence type="ECO:0000256" key="3">
    <source>
        <dbReference type="PROSITE-ProRule" id="PRU00708"/>
    </source>
</evidence>
<organism evidence="4 5">
    <name type="scientific">Dichanthelium oligosanthes</name>
    <dbReference type="NCBI Taxonomy" id="888268"/>
    <lineage>
        <taxon>Eukaryota</taxon>
        <taxon>Viridiplantae</taxon>
        <taxon>Streptophyta</taxon>
        <taxon>Embryophyta</taxon>
        <taxon>Tracheophyta</taxon>
        <taxon>Spermatophyta</taxon>
        <taxon>Magnoliopsida</taxon>
        <taxon>Liliopsida</taxon>
        <taxon>Poales</taxon>
        <taxon>Poaceae</taxon>
        <taxon>PACMAD clade</taxon>
        <taxon>Panicoideae</taxon>
        <taxon>Panicodae</taxon>
        <taxon>Paniceae</taxon>
        <taxon>Dichantheliinae</taxon>
        <taxon>Dichanthelium</taxon>
    </lineage>
</organism>
<proteinExistence type="predicted"/>
<dbReference type="InterPro" id="IPR046960">
    <property type="entry name" value="PPR_At4g14850-like_plant"/>
</dbReference>
<evidence type="ECO:0000313" key="4">
    <source>
        <dbReference type="EMBL" id="OEL23757.1"/>
    </source>
</evidence>
<evidence type="ECO:0000256" key="2">
    <source>
        <dbReference type="ARBA" id="ARBA00022946"/>
    </source>
</evidence>
<dbReference type="AlphaFoldDB" id="A0A1E5VF97"/>
<keyword evidence="5" id="KW-1185">Reference proteome</keyword>
<accession>A0A1E5VF97</accession>
<evidence type="ECO:0000256" key="1">
    <source>
        <dbReference type="ARBA" id="ARBA00022737"/>
    </source>
</evidence>
<evidence type="ECO:0008006" key="6">
    <source>
        <dbReference type="Google" id="ProtNLM"/>
    </source>
</evidence>
<dbReference type="Gene3D" id="1.25.40.10">
    <property type="entry name" value="Tetratricopeptide repeat domain"/>
    <property type="match status" value="1"/>
</dbReference>
<keyword evidence="1" id="KW-0677">Repeat</keyword>
<evidence type="ECO:0000313" key="5">
    <source>
        <dbReference type="Proteomes" id="UP000095767"/>
    </source>
</evidence>
<gene>
    <name evidence="4" type="ORF">BAE44_0015223</name>
</gene>
<dbReference type="Pfam" id="PF01535">
    <property type="entry name" value="PPR"/>
    <property type="match status" value="2"/>
</dbReference>
<dbReference type="Proteomes" id="UP000095767">
    <property type="component" value="Unassembled WGS sequence"/>
</dbReference>
<protein>
    <recommendedName>
        <fullName evidence="6">Pentatricopeptide repeat-containing protein</fullName>
    </recommendedName>
</protein>
<sequence length="161" mass="17918">MTAAHQAHAIVGACRLGTELHCRVVKLGCVQDQYVQNALVSMYGKFGRLGDVRRVFDEMPVKNAVSWSALVGAHGVAGDLVGAECVSQATPTRNISWWNTEIMRNVRLGDIAEATRIFREMPERDACPGTPLLVAMQSLGFMNEHYMFFKRCGRMAWNQQS</sequence>
<comment type="caution">
    <text evidence="4">The sequence shown here is derived from an EMBL/GenBank/DDBJ whole genome shotgun (WGS) entry which is preliminary data.</text>
</comment>
<dbReference type="GO" id="GO:0009451">
    <property type="term" value="P:RNA modification"/>
    <property type="evidence" value="ECO:0007669"/>
    <property type="project" value="InterPro"/>
</dbReference>
<dbReference type="PROSITE" id="PS51375">
    <property type="entry name" value="PPR"/>
    <property type="match status" value="1"/>
</dbReference>
<dbReference type="NCBIfam" id="TIGR00756">
    <property type="entry name" value="PPR"/>
    <property type="match status" value="1"/>
</dbReference>
<dbReference type="STRING" id="888268.A0A1E5VF97"/>
<reference evidence="4 5" key="1">
    <citation type="submission" date="2016-09" db="EMBL/GenBank/DDBJ databases">
        <title>The draft genome of Dichanthelium oligosanthes: A C3 panicoid grass species.</title>
        <authorList>
            <person name="Studer A.J."/>
            <person name="Schnable J.C."/>
            <person name="Brutnell T.P."/>
        </authorList>
    </citation>
    <scope>NUCLEOTIDE SEQUENCE [LARGE SCALE GENOMIC DNA]</scope>
    <source>
        <strain evidence="5">cv. Kellogg 1175</strain>
        <tissue evidence="4">Leaf</tissue>
    </source>
</reference>
<name>A0A1E5VF97_9POAL</name>
<keyword evidence="2" id="KW-0809">Transit peptide</keyword>
<dbReference type="InterPro" id="IPR002885">
    <property type="entry name" value="PPR_rpt"/>
</dbReference>